<feature type="transmembrane region" description="Helical" evidence="5">
    <location>
        <begin position="56"/>
        <end position="83"/>
    </location>
</feature>
<dbReference type="Gene3D" id="1.20.120.550">
    <property type="entry name" value="Membrane associated eicosanoid/glutathione metabolism-like domain"/>
    <property type="match status" value="1"/>
</dbReference>
<dbReference type="AlphaFoldDB" id="A0A177MPG6"/>
<dbReference type="Proteomes" id="UP000077763">
    <property type="component" value="Unassembled WGS sequence"/>
</dbReference>
<dbReference type="SUPFAM" id="SSF161084">
    <property type="entry name" value="MAPEG domain-like"/>
    <property type="match status" value="1"/>
</dbReference>
<name>A0A177MPG6_METMH</name>
<evidence type="ECO:0008006" key="8">
    <source>
        <dbReference type="Google" id="ProtNLM"/>
    </source>
</evidence>
<evidence type="ECO:0000256" key="1">
    <source>
        <dbReference type="ARBA" id="ARBA00004370"/>
    </source>
</evidence>
<dbReference type="PANTHER" id="PTHR35814">
    <property type="match status" value="1"/>
</dbReference>
<dbReference type="InterPro" id="IPR023352">
    <property type="entry name" value="MAPEG-like_dom_sf"/>
</dbReference>
<evidence type="ECO:0000313" key="7">
    <source>
        <dbReference type="Proteomes" id="UP000077763"/>
    </source>
</evidence>
<evidence type="ECO:0000256" key="3">
    <source>
        <dbReference type="ARBA" id="ARBA00022989"/>
    </source>
</evidence>
<keyword evidence="3 5" id="KW-1133">Transmembrane helix</keyword>
<dbReference type="InterPro" id="IPR001129">
    <property type="entry name" value="Membr-assoc_MAPEG"/>
</dbReference>
<proteinExistence type="predicted"/>
<accession>A0A177MPG6</accession>
<comment type="caution">
    <text evidence="6">The sequence shown here is derived from an EMBL/GenBank/DDBJ whole genome shotgun (WGS) entry which is preliminary data.</text>
</comment>
<protein>
    <recommendedName>
        <fullName evidence="8">Glutathione S-transferase</fullName>
    </recommendedName>
</protein>
<evidence type="ECO:0000256" key="5">
    <source>
        <dbReference type="SAM" id="Phobius"/>
    </source>
</evidence>
<feature type="transmembrane region" description="Helical" evidence="5">
    <location>
        <begin position="104"/>
        <end position="123"/>
    </location>
</feature>
<keyword evidence="4 5" id="KW-0472">Membrane</keyword>
<dbReference type="Pfam" id="PF01124">
    <property type="entry name" value="MAPEG"/>
    <property type="match status" value="1"/>
</dbReference>
<evidence type="ECO:0000256" key="2">
    <source>
        <dbReference type="ARBA" id="ARBA00022692"/>
    </source>
</evidence>
<dbReference type="RefSeq" id="WP_064035851.1">
    <property type="nucleotide sequence ID" value="NZ_LUUH01000028.1"/>
</dbReference>
<gene>
    <name evidence="6" type="ORF">A1353_07380</name>
</gene>
<reference evidence="6 7" key="1">
    <citation type="submission" date="2016-03" db="EMBL/GenBank/DDBJ databases">
        <authorList>
            <person name="Ploux O."/>
        </authorList>
    </citation>
    <scope>NUCLEOTIDE SEQUENCE [LARGE SCALE GENOMIC DNA]</scope>
    <source>
        <strain evidence="6 7">R-45371</strain>
    </source>
</reference>
<comment type="subcellular location">
    <subcellularLocation>
        <location evidence="1">Membrane</location>
    </subcellularLocation>
</comment>
<evidence type="ECO:0000313" key="6">
    <source>
        <dbReference type="EMBL" id="OAI07492.1"/>
    </source>
</evidence>
<sequence>MISAVYAALAALLIVWLSLRVIKLRRAKKVIFGDGGETDLQIAIRAQGNATEYIPILLILLALLELSGGHAALLHTGGVAIILGRVVHARGLLRANLHQRVLGMQITIFTLIGLAVANLGYAANAVFW</sequence>
<evidence type="ECO:0000256" key="4">
    <source>
        <dbReference type="ARBA" id="ARBA00023136"/>
    </source>
</evidence>
<dbReference type="EMBL" id="LUUH01000028">
    <property type="protein sequence ID" value="OAI07492.1"/>
    <property type="molecule type" value="Genomic_DNA"/>
</dbReference>
<dbReference type="PANTHER" id="PTHR35814:SF1">
    <property type="entry name" value="GLUTATHIONE S-TRANSFERASE-RELATED"/>
    <property type="match status" value="1"/>
</dbReference>
<keyword evidence="2 5" id="KW-0812">Transmembrane</keyword>
<organism evidence="6 7">
    <name type="scientific">Methylomonas methanica</name>
    <dbReference type="NCBI Taxonomy" id="421"/>
    <lineage>
        <taxon>Bacteria</taxon>
        <taxon>Pseudomonadati</taxon>
        <taxon>Pseudomonadota</taxon>
        <taxon>Gammaproteobacteria</taxon>
        <taxon>Methylococcales</taxon>
        <taxon>Methylococcaceae</taxon>
        <taxon>Methylomonas</taxon>
    </lineage>
</organism>
<dbReference type="GO" id="GO:0016020">
    <property type="term" value="C:membrane"/>
    <property type="evidence" value="ECO:0007669"/>
    <property type="project" value="UniProtKB-SubCell"/>
</dbReference>